<sequence>MRDELAVERRYSISEASKLIGVARSTIQGWKSRKYYQPSITDMETGQKYFSFRDLVLLEATRILRVNRTHSIQRLRKYVPRFMELFEKMGDKMEEFSILVFGDQLMAYTGDATIYGPKEDPDMHLCIAGLRDRVQNQLLFGTAPREKLPGDLVWIDGNPVRT</sequence>
<dbReference type="Gene3D" id="1.10.1660.10">
    <property type="match status" value="1"/>
</dbReference>
<dbReference type="InterPro" id="IPR000551">
    <property type="entry name" value="MerR-type_HTH_dom"/>
</dbReference>
<dbReference type="InterPro" id="IPR009061">
    <property type="entry name" value="DNA-bd_dom_put_sf"/>
</dbReference>
<protein>
    <recommendedName>
        <fullName evidence="1">HTH merR-type domain-containing protein</fullName>
    </recommendedName>
</protein>
<feature type="domain" description="HTH merR-type" evidence="1">
    <location>
        <begin position="11"/>
        <end position="79"/>
    </location>
</feature>
<name>X0ZM51_9ZZZZ</name>
<proteinExistence type="predicted"/>
<accession>X0ZM51</accession>
<dbReference type="GO" id="GO:0003677">
    <property type="term" value="F:DNA binding"/>
    <property type="evidence" value="ECO:0007669"/>
    <property type="project" value="InterPro"/>
</dbReference>
<organism evidence="2">
    <name type="scientific">marine sediment metagenome</name>
    <dbReference type="NCBI Taxonomy" id="412755"/>
    <lineage>
        <taxon>unclassified sequences</taxon>
        <taxon>metagenomes</taxon>
        <taxon>ecological metagenomes</taxon>
    </lineage>
</organism>
<evidence type="ECO:0000313" key="2">
    <source>
        <dbReference type="EMBL" id="GAG49311.1"/>
    </source>
</evidence>
<evidence type="ECO:0000259" key="1">
    <source>
        <dbReference type="Pfam" id="PF13411"/>
    </source>
</evidence>
<dbReference type="GO" id="GO:0006355">
    <property type="term" value="P:regulation of DNA-templated transcription"/>
    <property type="evidence" value="ECO:0007669"/>
    <property type="project" value="InterPro"/>
</dbReference>
<dbReference type="Pfam" id="PF13411">
    <property type="entry name" value="MerR_1"/>
    <property type="match status" value="1"/>
</dbReference>
<dbReference type="AlphaFoldDB" id="X0ZM51"/>
<comment type="caution">
    <text evidence="2">The sequence shown here is derived from an EMBL/GenBank/DDBJ whole genome shotgun (WGS) entry which is preliminary data.</text>
</comment>
<dbReference type="EMBL" id="BARS01050534">
    <property type="protein sequence ID" value="GAG49311.1"/>
    <property type="molecule type" value="Genomic_DNA"/>
</dbReference>
<dbReference type="SUPFAM" id="SSF46955">
    <property type="entry name" value="Putative DNA-binding domain"/>
    <property type="match status" value="1"/>
</dbReference>
<reference evidence="2" key="1">
    <citation type="journal article" date="2014" name="Front. Microbiol.">
        <title>High frequency of phylogenetically diverse reductive dehalogenase-homologous genes in deep subseafloor sedimentary metagenomes.</title>
        <authorList>
            <person name="Kawai M."/>
            <person name="Futagami T."/>
            <person name="Toyoda A."/>
            <person name="Takaki Y."/>
            <person name="Nishi S."/>
            <person name="Hori S."/>
            <person name="Arai W."/>
            <person name="Tsubouchi T."/>
            <person name="Morono Y."/>
            <person name="Uchiyama I."/>
            <person name="Ito T."/>
            <person name="Fujiyama A."/>
            <person name="Inagaki F."/>
            <person name="Takami H."/>
        </authorList>
    </citation>
    <scope>NUCLEOTIDE SEQUENCE</scope>
    <source>
        <strain evidence="2">Expedition CK06-06</strain>
    </source>
</reference>
<gene>
    <name evidence="2" type="ORF">S01H1_75427</name>
</gene>